<keyword evidence="16" id="KW-1185">Reference proteome</keyword>
<dbReference type="EC" id="3.5.1.5" evidence="6 7"/>
<dbReference type="InterPro" id="IPR017951">
    <property type="entry name" value="Urease_asu_c"/>
</dbReference>
<dbReference type="InterPro" id="IPR050112">
    <property type="entry name" value="Urease_alpha_subunit"/>
</dbReference>
<dbReference type="InterPro" id="IPR011059">
    <property type="entry name" value="Metal-dep_hydrolase_composite"/>
</dbReference>
<feature type="binding site" evidence="6 9">
    <location>
        <position position="259"/>
    </location>
    <ligand>
        <name>Ni(2+)</name>
        <dbReference type="ChEBI" id="CHEBI:49786"/>
        <label>2</label>
    </ligand>
</feature>
<dbReference type="PRINTS" id="PR01752">
    <property type="entry name" value="UREASE"/>
</dbReference>
<dbReference type="Gene3D" id="3.20.20.140">
    <property type="entry name" value="Metal-dependent hydrolases"/>
    <property type="match status" value="1"/>
</dbReference>
<comment type="PTM">
    <text evidence="8">Carbamylation allows a single lysine to coordinate two nickel ions.</text>
</comment>
<gene>
    <name evidence="6" type="primary">ureC</name>
    <name evidence="15" type="ORF">SAMN04487819_102285</name>
</gene>
<comment type="cofactor">
    <cofactor evidence="6 9 12">
        <name>Ni cation</name>
        <dbReference type="ChEBI" id="CHEBI:25516"/>
    </cofactor>
    <text evidence="6 9 12">Binds 2 nickel ions per subunit.</text>
</comment>
<evidence type="ECO:0000313" key="15">
    <source>
        <dbReference type="EMBL" id="SFD71813.1"/>
    </source>
</evidence>
<comment type="subcellular location">
    <subcellularLocation>
        <location evidence="6 11">Cytoplasm</location>
    </subcellularLocation>
</comment>
<evidence type="ECO:0000259" key="14">
    <source>
        <dbReference type="PROSITE" id="PS51368"/>
    </source>
</evidence>
<evidence type="ECO:0000256" key="11">
    <source>
        <dbReference type="PROSITE-ProRule" id="PRU00700"/>
    </source>
</evidence>
<evidence type="ECO:0000256" key="9">
    <source>
        <dbReference type="PIRSR" id="PIRSR611612-51"/>
    </source>
</evidence>
<protein>
    <recommendedName>
        <fullName evidence="6 7">Urease subunit alpha</fullName>
        <ecNumber evidence="6 7">3.5.1.5</ecNumber>
    </recommendedName>
    <alternativeName>
        <fullName evidence="6">Urea amidohydrolase subunit alpha</fullName>
    </alternativeName>
</protein>
<feature type="binding site" description="via carbamate group" evidence="6 9">
    <location>
        <position position="230"/>
    </location>
    <ligand>
        <name>Ni(2+)</name>
        <dbReference type="ChEBI" id="CHEBI:49786"/>
        <label>1</label>
    </ligand>
</feature>
<evidence type="ECO:0000256" key="3">
    <source>
        <dbReference type="ARBA" id="ARBA00022723"/>
    </source>
</evidence>
<feature type="binding site" evidence="6 9">
    <location>
        <position position="149"/>
    </location>
    <ligand>
        <name>Ni(2+)</name>
        <dbReference type="ChEBI" id="CHEBI:49786"/>
        <label>1</label>
    </ligand>
</feature>
<evidence type="ECO:0000256" key="5">
    <source>
        <dbReference type="ARBA" id="ARBA00047778"/>
    </source>
</evidence>
<feature type="domain" description="Urease" evidence="14">
    <location>
        <begin position="142"/>
        <end position="579"/>
    </location>
</feature>
<comment type="similarity">
    <text evidence="6 13">Belongs to the metallo-dependent hydrolases superfamily. Urease alpha subunit family.</text>
</comment>
<dbReference type="PROSITE" id="PS00145">
    <property type="entry name" value="UREASE_2"/>
    <property type="match status" value="1"/>
</dbReference>
<dbReference type="PANTHER" id="PTHR43440:SF1">
    <property type="entry name" value="UREASE"/>
    <property type="match status" value="1"/>
</dbReference>
<dbReference type="InterPro" id="IPR005848">
    <property type="entry name" value="Urease_asu"/>
</dbReference>
<feature type="active site" description="Proton donor" evidence="6 10">
    <location>
        <position position="333"/>
    </location>
</feature>
<evidence type="ECO:0000256" key="13">
    <source>
        <dbReference type="RuleBase" id="RU004158"/>
    </source>
</evidence>
<dbReference type="CDD" id="cd00375">
    <property type="entry name" value="Urease_alpha"/>
    <property type="match status" value="1"/>
</dbReference>
<dbReference type="Proteomes" id="UP000198716">
    <property type="component" value="Unassembled WGS sequence"/>
</dbReference>
<proteinExistence type="inferred from homology"/>
<dbReference type="InterPro" id="IPR011612">
    <property type="entry name" value="Urease_alpha_N_dom"/>
</dbReference>
<dbReference type="GO" id="GO:0005737">
    <property type="term" value="C:cytoplasm"/>
    <property type="evidence" value="ECO:0007669"/>
    <property type="project" value="UniProtKB-SubCell"/>
</dbReference>
<feature type="binding site" evidence="6 9">
    <location>
        <position position="285"/>
    </location>
    <ligand>
        <name>Ni(2+)</name>
        <dbReference type="ChEBI" id="CHEBI:49786"/>
        <label>2</label>
    </ligand>
</feature>
<dbReference type="NCBIfam" id="NF009686">
    <property type="entry name" value="PRK13207.1"/>
    <property type="match status" value="1"/>
</dbReference>
<name>A0A1I1USM5_9ACTN</name>
<dbReference type="SUPFAM" id="SSF51338">
    <property type="entry name" value="Composite domain of metallo-dependent hydrolases"/>
    <property type="match status" value="1"/>
</dbReference>
<comment type="PTM">
    <text evidence="6">Carboxylation allows a single lysine to coordinate two nickel ions.</text>
</comment>
<dbReference type="GO" id="GO:0016151">
    <property type="term" value="F:nickel cation binding"/>
    <property type="evidence" value="ECO:0007669"/>
    <property type="project" value="UniProtKB-UniRule"/>
</dbReference>
<comment type="pathway">
    <text evidence="1 6">Nitrogen metabolism; urea degradation; CO(2) and NH(3) from urea (urease route): step 1/1.</text>
</comment>
<dbReference type="NCBIfam" id="TIGR01792">
    <property type="entry name" value="urease_alph"/>
    <property type="match status" value="1"/>
</dbReference>
<dbReference type="EMBL" id="FOMZ01000002">
    <property type="protein sequence ID" value="SFD71813.1"/>
    <property type="molecule type" value="Genomic_DNA"/>
</dbReference>
<dbReference type="AlphaFoldDB" id="A0A1I1USM5"/>
<feature type="binding site" evidence="6 11">
    <location>
        <position position="232"/>
    </location>
    <ligand>
        <name>substrate</name>
    </ligand>
</feature>
<comment type="subunit">
    <text evidence="6">Heterotrimer of UreA (gamma), UreB (beta) and UreC (alpha) subunits. Three heterotrimers associate to form the active enzyme.</text>
</comment>
<keyword evidence="3 6" id="KW-0479">Metal-binding</keyword>
<evidence type="ECO:0000256" key="6">
    <source>
        <dbReference type="HAMAP-Rule" id="MF_01953"/>
    </source>
</evidence>
<feature type="modified residue" description="N6-carboxylysine" evidence="6 8">
    <location>
        <position position="230"/>
    </location>
</feature>
<evidence type="ECO:0000256" key="10">
    <source>
        <dbReference type="PIRSR" id="PIRSR611612-52"/>
    </source>
</evidence>
<dbReference type="InterPro" id="IPR032466">
    <property type="entry name" value="Metal_Hydrolase"/>
</dbReference>
<keyword evidence="2 6" id="KW-0533">Nickel</keyword>
<dbReference type="PROSITE" id="PS51368">
    <property type="entry name" value="UREASE_3"/>
    <property type="match status" value="1"/>
</dbReference>
<evidence type="ECO:0000313" key="16">
    <source>
        <dbReference type="Proteomes" id="UP000198716"/>
    </source>
</evidence>
<dbReference type="GO" id="GO:0009039">
    <property type="term" value="F:urease activity"/>
    <property type="evidence" value="ECO:0007669"/>
    <property type="project" value="UniProtKB-UniRule"/>
</dbReference>
<dbReference type="PROSITE" id="PS01120">
    <property type="entry name" value="UREASE_1"/>
    <property type="match status" value="1"/>
</dbReference>
<dbReference type="HAMAP" id="MF_01953">
    <property type="entry name" value="Urease_alpha"/>
    <property type="match status" value="1"/>
</dbReference>
<dbReference type="Pfam" id="PF01979">
    <property type="entry name" value="Amidohydro_1"/>
    <property type="match status" value="1"/>
</dbReference>
<dbReference type="Gene3D" id="2.30.40.10">
    <property type="entry name" value="Urease, subunit C, domain 1"/>
    <property type="match status" value="1"/>
</dbReference>
<keyword evidence="6 11" id="KW-0963">Cytoplasm</keyword>
<feature type="binding site" description="via carbamate group" evidence="6 9">
    <location>
        <position position="230"/>
    </location>
    <ligand>
        <name>Ni(2+)</name>
        <dbReference type="ChEBI" id="CHEBI:49786"/>
        <label>2</label>
    </ligand>
</feature>
<dbReference type="RefSeq" id="WP_092923989.1">
    <property type="nucleotide sequence ID" value="NZ_FOMZ01000002.1"/>
</dbReference>
<evidence type="ECO:0000256" key="4">
    <source>
        <dbReference type="ARBA" id="ARBA00022801"/>
    </source>
</evidence>
<keyword evidence="4 6" id="KW-0378">Hydrolase</keyword>
<organism evidence="15 16">
    <name type="scientific">Actinopolyspora alba</name>
    <dbReference type="NCBI Taxonomy" id="673379"/>
    <lineage>
        <taxon>Bacteria</taxon>
        <taxon>Bacillati</taxon>
        <taxon>Actinomycetota</taxon>
        <taxon>Actinomycetes</taxon>
        <taxon>Actinopolysporales</taxon>
        <taxon>Actinopolysporaceae</taxon>
        <taxon>Actinopolyspora</taxon>
        <taxon>Actinopolyspora alba group</taxon>
    </lineage>
</organism>
<evidence type="ECO:0000256" key="8">
    <source>
        <dbReference type="PIRSR" id="PIRSR611612-50"/>
    </source>
</evidence>
<reference evidence="16" key="1">
    <citation type="submission" date="2016-10" db="EMBL/GenBank/DDBJ databases">
        <authorList>
            <person name="Varghese N."/>
            <person name="Submissions S."/>
        </authorList>
    </citation>
    <scope>NUCLEOTIDE SEQUENCE [LARGE SCALE GENOMIC DNA]</scope>
    <source>
        <strain evidence="16">DSM 45004</strain>
    </source>
</reference>
<dbReference type="UniPathway" id="UPA00258">
    <property type="reaction ID" value="UER00370"/>
</dbReference>
<dbReference type="PANTHER" id="PTHR43440">
    <property type="entry name" value="UREASE"/>
    <property type="match status" value="1"/>
</dbReference>
<dbReference type="GO" id="GO:0043419">
    <property type="term" value="P:urea catabolic process"/>
    <property type="evidence" value="ECO:0007669"/>
    <property type="project" value="UniProtKB-UniRule"/>
</dbReference>
<evidence type="ECO:0000256" key="2">
    <source>
        <dbReference type="ARBA" id="ARBA00022596"/>
    </source>
</evidence>
<dbReference type="InterPro" id="IPR017950">
    <property type="entry name" value="Urease_AS"/>
</dbReference>
<accession>A0A1I1USM5</accession>
<dbReference type="SUPFAM" id="SSF51556">
    <property type="entry name" value="Metallo-dependent hydrolases"/>
    <property type="match status" value="1"/>
</dbReference>
<dbReference type="InterPro" id="IPR029754">
    <property type="entry name" value="Urease_Ni-bd"/>
</dbReference>
<dbReference type="InterPro" id="IPR006680">
    <property type="entry name" value="Amidohydro-rel"/>
</dbReference>
<evidence type="ECO:0000256" key="7">
    <source>
        <dbReference type="NCBIfam" id="TIGR01792"/>
    </source>
</evidence>
<feature type="binding site" evidence="6 9">
    <location>
        <position position="147"/>
    </location>
    <ligand>
        <name>Ni(2+)</name>
        <dbReference type="ChEBI" id="CHEBI:49786"/>
        <label>1</label>
    </ligand>
</feature>
<dbReference type="Pfam" id="PF00449">
    <property type="entry name" value="Urease_alpha"/>
    <property type="match status" value="1"/>
</dbReference>
<evidence type="ECO:0000256" key="1">
    <source>
        <dbReference type="ARBA" id="ARBA00004897"/>
    </source>
</evidence>
<feature type="binding site" evidence="6 9">
    <location>
        <position position="373"/>
    </location>
    <ligand>
        <name>Ni(2+)</name>
        <dbReference type="ChEBI" id="CHEBI:49786"/>
        <label>1</label>
    </ligand>
</feature>
<dbReference type="NCBIfam" id="NF009685">
    <property type="entry name" value="PRK13206.1"/>
    <property type="match status" value="1"/>
</dbReference>
<evidence type="ECO:0000256" key="12">
    <source>
        <dbReference type="RuleBase" id="RU000510"/>
    </source>
</evidence>
<comment type="catalytic activity">
    <reaction evidence="5 6 12">
        <text>urea + 2 H2O + H(+) = hydrogencarbonate + 2 NH4(+)</text>
        <dbReference type="Rhea" id="RHEA:20557"/>
        <dbReference type="ChEBI" id="CHEBI:15377"/>
        <dbReference type="ChEBI" id="CHEBI:15378"/>
        <dbReference type="ChEBI" id="CHEBI:16199"/>
        <dbReference type="ChEBI" id="CHEBI:17544"/>
        <dbReference type="ChEBI" id="CHEBI:28938"/>
        <dbReference type="EC" id="3.5.1.5"/>
    </reaction>
</comment>
<sequence>MTDHSDPKEIDRERYLELFGPTTGDRIRLADTELLVEITEDLATGPHGSGEEAVFGGGKVVRESMGQSTATRAEGAPDLVITGAVILDHWGVVKADVAVRDGRIVGIGKAGNPDTADGVDPAMVIGPATEIVAGNGRILTAGAIDCHVHFICPQEIEAALASGVTTLIGGGTGPAEGSKATTVTPGEWNLSRMLLALETAPVNTLLLGKGNTASQEALTEQLRGGAGGLKLHEDWGVTPAAIDAALRAADRSGVQVAIHTDTLNEAGFLESTLDSVAGRSINAYHAEGAGGGHAPDIIKVAGHSHVLPSSTNPTRPHTVNTIDEHLDMLMVCHHLNPSVPEDLAFAESRIRPTTIAAEDVLHDLGAISMIGSDAQAMGRIGEVVTRTWQTAHVMKRGRGTLPGDDTADNRRARRYIAKYTVNPAIAHGIDGSVGSVEVGKLADLVLWEPKFFGVRPHAVFKSGFAVRAAMGDANASIPTPQPVLSRPMFGAEPRAAAAGSVSFVAPETLGTGLAERLGLRRELVATSDTRAVTKQDMRHNEATPDVRVDPDSFAVRVDGELVEPRPVSEVPMAQRYFLF</sequence>